<feature type="transmembrane region" description="Helical" evidence="7">
    <location>
        <begin position="289"/>
        <end position="309"/>
    </location>
</feature>
<feature type="transmembrane region" description="Helical" evidence="7">
    <location>
        <begin position="231"/>
        <end position="253"/>
    </location>
</feature>
<evidence type="ECO:0000256" key="5">
    <source>
        <dbReference type="ARBA" id="ARBA00022989"/>
    </source>
</evidence>
<feature type="domain" description="ABC transmembrane type-1" evidence="9">
    <location>
        <begin position="111"/>
        <end position="302"/>
    </location>
</feature>
<keyword evidence="4 7" id="KW-0812">Transmembrane</keyword>
<evidence type="ECO:0000259" key="9">
    <source>
        <dbReference type="PROSITE" id="PS50928"/>
    </source>
</evidence>
<dbReference type="Gene3D" id="1.10.3720.10">
    <property type="entry name" value="MetI-like"/>
    <property type="match status" value="1"/>
</dbReference>
<evidence type="ECO:0000256" key="3">
    <source>
        <dbReference type="ARBA" id="ARBA00022475"/>
    </source>
</evidence>
<dbReference type="GO" id="GO:0055085">
    <property type="term" value="P:transmembrane transport"/>
    <property type="evidence" value="ECO:0007669"/>
    <property type="project" value="InterPro"/>
</dbReference>
<dbReference type="Pfam" id="PF00528">
    <property type="entry name" value="BPD_transp_1"/>
    <property type="match status" value="1"/>
</dbReference>
<keyword evidence="11" id="KW-1185">Reference proteome</keyword>
<keyword evidence="2 7" id="KW-0813">Transport</keyword>
<dbReference type="InterPro" id="IPR000515">
    <property type="entry name" value="MetI-like"/>
</dbReference>
<sequence>MTDHEPLTLAVAPPQAEADPAPPVAPAAPKPRRNGLAGFVRSFVRIRSGVAGLTILVVFGLLAICAPLFISDNDLDVIKVDGPSLHSPTGGYPLGTDQEGRSILLLVIWGARSSLSIGLMATVLTVVLGSAIGLVAGHYGGWIGKALMHLTDWFIALPSLPLAISLSAVIGQGTASITIAIAVTSWSSTARLVRAQTLAVEAKPFIERARALGAGGPQVMLRHVLPNVTPLILVSSTLTVASAILSEATLTFLGLGDPTGISWGAMLNSALSGGAVTSGAWWYLYPPGIAILIVVLGFTLTGRAVETILNPRSVKTR</sequence>
<gene>
    <name evidence="10" type="ORF">WN71_031340</name>
</gene>
<evidence type="ECO:0000256" key="2">
    <source>
        <dbReference type="ARBA" id="ARBA00022448"/>
    </source>
</evidence>
<organism evidence="10 11">
    <name type="scientific">Streptomyces mangrovisoli</name>
    <dbReference type="NCBI Taxonomy" id="1428628"/>
    <lineage>
        <taxon>Bacteria</taxon>
        <taxon>Bacillati</taxon>
        <taxon>Actinomycetota</taxon>
        <taxon>Actinomycetes</taxon>
        <taxon>Kitasatosporales</taxon>
        <taxon>Streptomycetaceae</taxon>
        <taxon>Streptomyces</taxon>
    </lineage>
</organism>
<dbReference type="InterPro" id="IPR050366">
    <property type="entry name" value="BP-dependent_transpt_permease"/>
</dbReference>
<keyword evidence="5 7" id="KW-1133">Transmembrane helix</keyword>
<evidence type="ECO:0000313" key="11">
    <source>
        <dbReference type="Proteomes" id="UP000034196"/>
    </source>
</evidence>
<evidence type="ECO:0000313" key="10">
    <source>
        <dbReference type="EMBL" id="OIJ63902.1"/>
    </source>
</evidence>
<evidence type="ECO:0000256" key="1">
    <source>
        <dbReference type="ARBA" id="ARBA00004651"/>
    </source>
</evidence>
<dbReference type="EMBL" id="LAVA02000090">
    <property type="protein sequence ID" value="OIJ63902.1"/>
    <property type="molecule type" value="Genomic_DNA"/>
</dbReference>
<dbReference type="OrthoDB" id="8906042at2"/>
<dbReference type="PROSITE" id="PS50928">
    <property type="entry name" value="ABC_TM1"/>
    <property type="match status" value="1"/>
</dbReference>
<feature type="transmembrane region" description="Helical" evidence="7">
    <location>
        <begin position="115"/>
        <end position="139"/>
    </location>
</feature>
<dbReference type="AlphaFoldDB" id="A0A1J4NRW7"/>
<dbReference type="CDD" id="cd06261">
    <property type="entry name" value="TM_PBP2"/>
    <property type="match status" value="1"/>
</dbReference>
<dbReference type="GO" id="GO:0005886">
    <property type="term" value="C:plasma membrane"/>
    <property type="evidence" value="ECO:0007669"/>
    <property type="project" value="UniProtKB-SubCell"/>
</dbReference>
<name>A0A1J4NRW7_9ACTN</name>
<dbReference type="PANTHER" id="PTHR43386">
    <property type="entry name" value="OLIGOPEPTIDE TRANSPORT SYSTEM PERMEASE PROTEIN APPC"/>
    <property type="match status" value="1"/>
</dbReference>
<feature type="region of interest" description="Disordered" evidence="8">
    <location>
        <begin position="1"/>
        <end position="30"/>
    </location>
</feature>
<comment type="similarity">
    <text evidence="7">Belongs to the binding-protein-dependent transport system permease family.</text>
</comment>
<dbReference type="SUPFAM" id="SSF161098">
    <property type="entry name" value="MetI-like"/>
    <property type="match status" value="1"/>
</dbReference>
<keyword evidence="6 7" id="KW-0472">Membrane</keyword>
<dbReference type="STRING" id="1428628.WN71_031340"/>
<evidence type="ECO:0000256" key="6">
    <source>
        <dbReference type="ARBA" id="ARBA00023136"/>
    </source>
</evidence>
<dbReference type="PANTHER" id="PTHR43386:SF1">
    <property type="entry name" value="D,D-DIPEPTIDE TRANSPORT SYSTEM PERMEASE PROTEIN DDPC-RELATED"/>
    <property type="match status" value="1"/>
</dbReference>
<reference evidence="10" key="1">
    <citation type="submission" date="2016-10" db="EMBL/GenBank/DDBJ databases">
        <title>Genome sequence of Streptomyces mangrovisoli MUSC 149.</title>
        <authorList>
            <person name="Lee L.-H."/>
            <person name="Ser H.-L."/>
        </authorList>
    </citation>
    <scope>NUCLEOTIDE SEQUENCE [LARGE SCALE GENOMIC DNA]</scope>
    <source>
        <strain evidence="10">MUSC 149</strain>
    </source>
</reference>
<evidence type="ECO:0000256" key="4">
    <source>
        <dbReference type="ARBA" id="ARBA00022692"/>
    </source>
</evidence>
<evidence type="ECO:0000256" key="7">
    <source>
        <dbReference type="RuleBase" id="RU363032"/>
    </source>
</evidence>
<accession>A0A1J4NRW7</accession>
<evidence type="ECO:0000256" key="8">
    <source>
        <dbReference type="SAM" id="MobiDB-lite"/>
    </source>
</evidence>
<feature type="transmembrane region" description="Helical" evidence="7">
    <location>
        <begin position="50"/>
        <end position="70"/>
    </location>
</feature>
<dbReference type="InterPro" id="IPR035906">
    <property type="entry name" value="MetI-like_sf"/>
</dbReference>
<feature type="compositionally biased region" description="Pro residues" evidence="8">
    <location>
        <begin position="20"/>
        <end position="29"/>
    </location>
</feature>
<dbReference type="Proteomes" id="UP000034196">
    <property type="component" value="Unassembled WGS sequence"/>
</dbReference>
<proteinExistence type="inferred from homology"/>
<feature type="compositionally biased region" description="Low complexity" evidence="8">
    <location>
        <begin position="10"/>
        <end position="19"/>
    </location>
</feature>
<comment type="caution">
    <text evidence="10">The sequence shown here is derived from an EMBL/GenBank/DDBJ whole genome shotgun (WGS) entry which is preliminary data.</text>
</comment>
<dbReference type="RefSeq" id="WP_063777679.1">
    <property type="nucleotide sequence ID" value="NZ_LAVA02000090.1"/>
</dbReference>
<comment type="subcellular location">
    <subcellularLocation>
        <location evidence="1 7">Cell membrane</location>
        <topology evidence="1 7">Multi-pass membrane protein</topology>
    </subcellularLocation>
</comment>
<keyword evidence="3" id="KW-1003">Cell membrane</keyword>
<protein>
    <submittedName>
        <fullName evidence="10">ABC transporter permease</fullName>
    </submittedName>
</protein>